<keyword evidence="2" id="KW-0677">Repeat</keyword>
<evidence type="ECO:0000256" key="5">
    <source>
        <dbReference type="PROSITE-ProRule" id="PRU00042"/>
    </source>
</evidence>
<dbReference type="InterPro" id="IPR050329">
    <property type="entry name" value="GLI_C2H2-zinc-finger"/>
</dbReference>
<feature type="compositionally biased region" description="Basic and acidic residues" evidence="6">
    <location>
        <begin position="416"/>
        <end position="431"/>
    </location>
</feature>
<dbReference type="GO" id="GO:0000981">
    <property type="term" value="F:DNA-binding transcription factor activity, RNA polymerase II-specific"/>
    <property type="evidence" value="ECO:0007669"/>
    <property type="project" value="TreeGrafter"/>
</dbReference>
<gene>
    <name evidence="8" type="ORF">B0T23DRAFT_365204</name>
</gene>
<keyword evidence="4" id="KW-0862">Zinc</keyword>
<keyword evidence="3 5" id="KW-0863">Zinc-finger</keyword>
<dbReference type="PANTHER" id="PTHR19818">
    <property type="entry name" value="ZINC FINGER PROTEIN ZIC AND GLI"/>
    <property type="match status" value="1"/>
</dbReference>
<proteinExistence type="predicted"/>
<dbReference type="GeneID" id="87873982"/>
<feature type="domain" description="C2H2-type" evidence="7">
    <location>
        <begin position="229"/>
        <end position="256"/>
    </location>
</feature>
<evidence type="ECO:0000313" key="9">
    <source>
        <dbReference type="Proteomes" id="UP001285908"/>
    </source>
</evidence>
<name>A0AAJ0MMX1_9PEZI</name>
<organism evidence="8 9">
    <name type="scientific">Neurospora hispaniola</name>
    <dbReference type="NCBI Taxonomy" id="588809"/>
    <lineage>
        <taxon>Eukaryota</taxon>
        <taxon>Fungi</taxon>
        <taxon>Dikarya</taxon>
        <taxon>Ascomycota</taxon>
        <taxon>Pezizomycotina</taxon>
        <taxon>Sordariomycetes</taxon>
        <taxon>Sordariomycetidae</taxon>
        <taxon>Sordariales</taxon>
        <taxon>Sordariaceae</taxon>
        <taxon>Neurospora</taxon>
    </lineage>
</organism>
<dbReference type="GO" id="GO:0005634">
    <property type="term" value="C:nucleus"/>
    <property type="evidence" value="ECO:0007669"/>
    <property type="project" value="UniProtKB-ARBA"/>
</dbReference>
<keyword evidence="9" id="KW-1185">Reference proteome</keyword>
<dbReference type="RefSeq" id="XP_062689133.1">
    <property type="nucleotide sequence ID" value="XM_062836360.1"/>
</dbReference>
<feature type="region of interest" description="Disordered" evidence="6">
    <location>
        <begin position="392"/>
        <end position="494"/>
    </location>
</feature>
<dbReference type="PANTHER" id="PTHR19818:SF139">
    <property type="entry name" value="PAIR-RULE PROTEIN ODD-PAIRED"/>
    <property type="match status" value="1"/>
</dbReference>
<dbReference type="Proteomes" id="UP001285908">
    <property type="component" value="Unassembled WGS sequence"/>
</dbReference>
<accession>A0AAJ0MMX1</accession>
<dbReference type="SMART" id="SM00355">
    <property type="entry name" value="ZnF_C2H2"/>
    <property type="match status" value="5"/>
</dbReference>
<evidence type="ECO:0000256" key="2">
    <source>
        <dbReference type="ARBA" id="ARBA00022737"/>
    </source>
</evidence>
<evidence type="ECO:0000256" key="1">
    <source>
        <dbReference type="ARBA" id="ARBA00022723"/>
    </source>
</evidence>
<keyword evidence="1" id="KW-0479">Metal-binding</keyword>
<dbReference type="GO" id="GO:0008270">
    <property type="term" value="F:zinc ion binding"/>
    <property type="evidence" value="ECO:0007669"/>
    <property type="project" value="UniProtKB-KW"/>
</dbReference>
<feature type="compositionally biased region" description="Polar residues" evidence="6">
    <location>
        <begin position="462"/>
        <end position="494"/>
    </location>
</feature>
<dbReference type="PROSITE" id="PS00028">
    <property type="entry name" value="ZINC_FINGER_C2H2_1"/>
    <property type="match status" value="1"/>
</dbReference>
<feature type="region of interest" description="Disordered" evidence="6">
    <location>
        <begin position="133"/>
        <end position="220"/>
    </location>
</feature>
<sequence length="560" mass="61454">MSQHANHDPAGSSSGQKQRNRDGKKAPPFFGNYNHQDPNFLVFEWPFTTSHDDPTSSSFGGRPSQSGVQVQTTADTSLTFPNQDRSGMVVSGTGMGSLIDGTTSSNSIWPTSGVSQAAHQSPAQSDVKFGDIRPSGAGAEMGTGQIAGDGQNPHFHHEQEGQLDCPSNNGTAGEGLPTEPSDVGGQHDDKASRAEEEVDATEQDTQGHQTGATNAGLDSTIPQSGPRLWYCVKCGKDFTRKTSLAKHLRWKCGKCDAAYGCAMHVRRHFQVEHPSQRQVLVNVAKVLFVCRWCIAKPCEGSRTLSMHTVKYHYVDDAVRSDAPCVCPEEGCTEIQDPLPRDTVWMHMISRHDYVYFDCDPLWVPEAPDRMGYMCPFRHCSRRVHSLEELRRHVKSHESRKAITQGAQVAPVSQPENSDRLRNGEEDERLVSDSDGANNGPEDEPEQHPSRELQHQEIDSVPVSESSNASINQAGTQAQESTLEGGQAQPQKQAPVNSASTEFRCPACDVVFSSNVLRSEHIAWLCSASPRTERRNSPVGKHLDWWHEGKGPVVERCASEL</sequence>
<evidence type="ECO:0000256" key="3">
    <source>
        <dbReference type="ARBA" id="ARBA00022771"/>
    </source>
</evidence>
<dbReference type="GO" id="GO:0010557">
    <property type="term" value="P:positive regulation of macromolecule biosynthetic process"/>
    <property type="evidence" value="ECO:0007669"/>
    <property type="project" value="UniProtKB-ARBA"/>
</dbReference>
<evidence type="ECO:0000256" key="4">
    <source>
        <dbReference type="ARBA" id="ARBA00022833"/>
    </source>
</evidence>
<feature type="compositionally biased region" description="Basic and acidic residues" evidence="6">
    <location>
        <begin position="185"/>
        <end position="195"/>
    </location>
</feature>
<evidence type="ECO:0000259" key="7">
    <source>
        <dbReference type="PROSITE" id="PS50157"/>
    </source>
</evidence>
<dbReference type="AlphaFoldDB" id="A0AAJ0MMX1"/>
<evidence type="ECO:0000313" key="8">
    <source>
        <dbReference type="EMBL" id="KAK3486576.1"/>
    </source>
</evidence>
<dbReference type="GO" id="GO:0000978">
    <property type="term" value="F:RNA polymerase II cis-regulatory region sequence-specific DNA binding"/>
    <property type="evidence" value="ECO:0007669"/>
    <property type="project" value="TreeGrafter"/>
</dbReference>
<feature type="region of interest" description="Disordered" evidence="6">
    <location>
        <begin position="51"/>
        <end position="87"/>
    </location>
</feature>
<feature type="compositionally biased region" description="Polar residues" evidence="6">
    <location>
        <begin position="55"/>
        <end position="85"/>
    </location>
</feature>
<feature type="region of interest" description="Disordered" evidence="6">
    <location>
        <begin position="1"/>
        <end position="33"/>
    </location>
</feature>
<comment type="caution">
    <text evidence="8">The sequence shown here is derived from an EMBL/GenBank/DDBJ whole genome shotgun (WGS) entry which is preliminary data.</text>
</comment>
<dbReference type="Pfam" id="PF00096">
    <property type="entry name" value="zf-C2H2"/>
    <property type="match status" value="1"/>
</dbReference>
<dbReference type="InterPro" id="IPR013087">
    <property type="entry name" value="Znf_C2H2_type"/>
</dbReference>
<feature type="compositionally biased region" description="Basic and acidic residues" evidence="6">
    <location>
        <begin position="445"/>
        <end position="457"/>
    </location>
</feature>
<protein>
    <recommendedName>
        <fullName evidence="7">C2H2-type domain-containing protein</fullName>
    </recommendedName>
</protein>
<feature type="domain" description="C2H2-type" evidence="7">
    <location>
        <begin position="372"/>
        <end position="401"/>
    </location>
</feature>
<dbReference type="PROSITE" id="PS50157">
    <property type="entry name" value="ZINC_FINGER_C2H2_2"/>
    <property type="match status" value="2"/>
</dbReference>
<evidence type="ECO:0000256" key="6">
    <source>
        <dbReference type="SAM" id="MobiDB-lite"/>
    </source>
</evidence>
<reference evidence="8 9" key="1">
    <citation type="journal article" date="2023" name="Mol. Phylogenet. Evol.">
        <title>Genome-scale phylogeny and comparative genomics of the fungal order Sordariales.</title>
        <authorList>
            <person name="Hensen N."/>
            <person name="Bonometti L."/>
            <person name="Westerberg I."/>
            <person name="Brannstrom I.O."/>
            <person name="Guillou S."/>
            <person name="Cros-Aarteil S."/>
            <person name="Calhoun S."/>
            <person name="Haridas S."/>
            <person name="Kuo A."/>
            <person name="Mondo S."/>
            <person name="Pangilinan J."/>
            <person name="Riley R."/>
            <person name="LaButti K."/>
            <person name="Andreopoulos B."/>
            <person name="Lipzen A."/>
            <person name="Chen C."/>
            <person name="Yan M."/>
            <person name="Daum C."/>
            <person name="Ng V."/>
            <person name="Clum A."/>
            <person name="Steindorff A."/>
            <person name="Ohm R.A."/>
            <person name="Martin F."/>
            <person name="Silar P."/>
            <person name="Natvig D.O."/>
            <person name="Lalanne C."/>
            <person name="Gautier V."/>
            <person name="Ament-Velasquez S.L."/>
            <person name="Kruys A."/>
            <person name="Hutchinson M.I."/>
            <person name="Powell A.J."/>
            <person name="Barry K."/>
            <person name="Miller A.N."/>
            <person name="Grigoriev I.V."/>
            <person name="Debuchy R."/>
            <person name="Gladieux P."/>
            <person name="Hiltunen Thoren M."/>
            <person name="Johannesson H."/>
        </authorList>
    </citation>
    <scope>NUCLEOTIDE SEQUENCE [LARGE SCALE GENOMIC DNA]</scope>
    <source>
        <strain evidence="8 9">FGSC 10403</strain>
    </source>
</reference>
<feature type="compositionally biased region" description="Polar residues" evidence="6">
    <location>
        <begin position="203"/>
        <end position="220"/>
    </location>
</feature>
<dbReference type="EMBL" id="JAULSX010000008">
    <property type="protein sequence ID" value="KAK3486576.1"/>
    <property type="molecule type" value="Genomic_DNA"/>
</dbReference>